<gene>
    <name evidence="6" type="ORF">FisN_15Hh247</name>
</gene>
<feature type="transmembrane region" description="Helical" evidence="5">
    <location>
        <begin position="220"/>
        <end position="241"/>
    </location>
</feature>
<dbReference type="EMBL" id="BDSP01000055">
    <property type="protein sequence ID" value="GAX12768.1"/>
    <property type="molecule type" value="Genomic_DNA"/>
</dbReference>
<dbReference type="InterPro" id="IPR007271">
    <property type="entry name" value="Nuc_sug_transpt"/>
</dbReference>
<dbReference type="PANTHER" id="PTHR10231">
    <property type="entry name" value="NUCLEOTIDE-SUGAR TRANSMEMBRANE TRANSPORTER"/>
    <property type="match status" value="1"/>
</dbReference>
<feature type="transmembrane region" description="Helical" evidence="5">
    <location>
        <begin position="310"/>
        <end position="327"/>
    </location>
</feature>
<keyword evidence="2 5" id="KW-0812">Transmembrane</keyword>
<dbReference type="AlphaFoldDB" id="A0A1Z5JG76"/>
<keyword evidence="3 5" id="KW-1133">Transmembrane helix</keyword>
<name>A0A1Z5JG76_FISSO</name>
<dbReference type="Proteomes" id="UP000198406">
    <property type="component" value="Unassembled WGS sequence"/>
</dbReference>
<feature type="transmembrane region" description="Helical" evidence="5">
    <location>
        <begin position="186"/>
        <end position="208"/>
    </location>
</feature>
<evidence type="ECO:0000256" key="2">
    <source>
        <dbReference type="ARBA" id="ARBA00022692"/>
    </source>
</evidence>
<evidence type="ECO:0000256" key="3">
    <source>
        <dbReference type="ARBA" id="ARBA00022989"/>
    </source>
</evidence>
<organism evidence="6 7">
    <name type="scientific">Fistulifera solaris</name>
    <name type="common">Oleaginous diatom</name>
    <dbReference type="NCBI Taxonomy" id="1519565"/>
    <lineage>
        <taxon>Eukaryota</taxon>
        <taxon>Sar</taxon>
        <taxon>Stramenopiles</taxon>
        <taxon>Ochrophyta</taxon>
        <taxon>Bacillariophyta</taxon>
        <taxon>Bacillariophyceae</taxon>
        <taxon>Bacillariophycidae</taxon>
        <taxon>Naviculales</taxon>
        <taxon>Naviculaceae</taxon>
        <taxon>Fistulifera</taxon>
    </lineage>
</organism>
<feature type="transmembrane region" description="Helical" evidence="5">
    <location>
        <begin position="56"/>
        <end position="73"/>
    </location>
</feature>
<dbReference type="Pfam" id="PF04142">
    <property type="entry name" value="Nuc_sug_transp"/>
    <property type="match status" value="1"/>
</dbReference>
<feature type="transmembrane region" description="Helical" evidence="5">
    <location>
        <begin position="20"/>
        <end position="36"/>
    </location>
</feature>
<feature type="transmembrane region" description="Helical" evidence="5">
    <location>
        <begin position="142"/>
        <end position="166"/>
    </location>
</feature>
<evidence type="ECO:0000256" key="5">
    <source>
        <dbReference type="SAM" id="Phobius"/>
    </source>
</evidence>
<feature type="transmembrane region" description="Helical" evidence="5">
    <location>
        <begin position="79"/>
        <end position="97"/>
    </location>
</feature>
<reference evidence="6 7" key="1">
    <citation type="journal article" date="2015" name="Plant Cell">
        <title>Oil accumulation by the oleaginous diatom Fistulifera solaris as revealed by the genome and transcriptome.</title>
        <authorList>
            <person name="Tanaka T."/>
            <person name="Maeda Y."/>
            <person name="Veluchamy A."/>
            <person name="Tanaka M."/>
            <person name="Abida H."/>
            <person name="Marechal E."/>
            <person name="Bowler C."/>
            <person name="Muto M."/>
            <person name="Sunaga Y."/>
            <person name="Tanaka M."/>
            <person name="Yoshino T."/>
            <person name="Taniguchi T."/>
            <person name="Fukuda Y."/>
            <person name="Nemoto M."/>
            <person name="Matsumoto M."/>
            <person name="Wong P.S."/>
            <person name="Aburatani S."/>
            <person name="Fujibuchi W."/>
        </authorList>
    </citation>
    <scope>NUCLEOTIDE SEQUENCE [LARGE SCALE GENOMIC DNA]</scope>
    <source>
        <strain evidence="6 7">JPCC DA0580</strain>
    </source>
</reference>
<dbReference type="GO" id="GO:0015165">
    <property type="term" value="F:pyrimidine nucleotide-sugar transmembrane transporter activity"/>
    <property type="evidence" value="ECO:0007669"/>
    <property type="project" value="InterPro"/>
</dbReference>
<keyword evidence="4 5" id="KW-0472">Membrane</keyword>
<accession>A0A1Z5JG76</accession>
<dbReference type="GO" id="GO:0000139">
    <property type="term" value="C:Golgi membrane"/>
    <property type="evidence" value="ECO:0007669"/>
    <property type="project" value="InterPro"/>
</dbReference>
<evidence type="ECO:0000313" key="6">
    <source>
        <dbReference type="EMBL" id="GAX12768.1"/>
    </source>
</evidence>
<comment type="caution">
    <text evidence="6">The sequence shown here is derived from an EMBL/GenBank/DDBJ whole genome shotgun (WGS) entry which is preliminary data.</text>
</comment>
<protein>
    <submittedName>
        <fullName evidence="6">Solute carrier family 35 (UDP-sugar transporter), member A1/2/3</fullName>
    </submittedName>
</protein>
<dbReference type="OrthoDB" id="408493at2759"/>
<evidence type="ECO:0000256" key="4">
    <source>
        <dbReference type="ARBA" id="ARBA00023136"/>
    </source>
</evidence>
<dbReference type="InterPro" id="IPR037185">
    <property type="entry name" value="EmrE-like"/>
</dbReference>
<evidence type="ECO:0000256" key="1">
    <source>
        <dbReference type="ARBA" id="ARBA00004141"/>
    </source>
</evidence>
<sequence length="341" mass="37234">MKSSTQQPQSQSDRLSRQAIVYLVLLAVQFGCQPILTRRFAPAGVNRSTIVLMQELVKFFLAATFLFLSGAARESWKNWSVISWLAVALFPALLYSMQNLASIMAYQNLDALTFNVLNQTKTLSAALCTYLVMGKKQSQWQIVALFLLFLSALVMEGIVPVDALLGRFRASEQNTNRNQDRFNTHHLTYGVAPLLLASFISGLAGAVAQKNLQTGARNSYQFSMELCIATILILTASLLVAPDGKLILDNGFWHNWTLWTWIPIVTNAMGGVLVGLVTKYAGSVRKGFALIFGMLLSGVVQALMEPDIGVSAGQVVGGVLAATSLYLHSTNPPKAKTIKQD</sequence>
<comment type="subcellular location">
    <subcellularLocation>
        <location evidence="1">Membrane</location>
        <topology evidence="1">Multi-pass membrane protein</topology>
    </subcellularLocation>
</comment>
<proteinExistence type="predicted"/>
<feature type="transmembrane region" description="Helical" evidence="5">
    <location>
        <begin position="261"/>
        <end position="280"/>
    </location>
</feature>
<evidence type="ECO:0000313" key="7">
    <source>
        <dbReference type="Proteomes" id="UP000198406"/>
    </source>
</evidence>
<dbReference type="InParanoid" id="A0A1Z5JG76"/>
<keyword evidence="6" id="KW-0813">Transport</keyword>
<feature type="transmembrane region" description="Helical" evidence="5">
    <location>
        <begin position="287"/>
        <end position="304"/>
    </location>
</feature>
<dbReference type="SUPFAM" id="SSF103481">
    <property type="entry name" value="Multidrug resistance efflux transporter EmrE"/>
    <property type="match status" value="1"/>
</dbReference>
<keyword evidence="7" id="KW-1185">Reference proteome</keyword>
<keyword evidence="6" id="KW-0762">Sugar transport</keyword>